<keyword evidence="1" id="KW-0472">Membrane</keyword>
<comment type="caution">
    <text evidence="2">The sequence shown here is derived from an EMBL/GenBank/DDBJ whole genome shotgun (WGS) entry which is preliminary data.</text>
</comment>
<keyword evidence="1" id="KW-0812">Transmembrane</keyword>
<organism evidence="2 3">
    <name type="scientific">Trypanosoma brucei equiperdum</name>
    <dbReference type="NCBI Taxonomy" id="630700"/>
    <lineage>
        <taxon>Eukaryota</taxon>
        <taxon>Discoba</taxon>
        <taxon>Euglenozoa</taxon>
        <taxon>Kinetoplastea</taxon>
        <taxon>Metakinetoplastina</taxon>
        <taxon>Trypanosomatida</taxon>
        <taxon>Trypanosomatidae</taxon>
        <taxon>Trypanosoma</taxon>
    </lineage>
</organism>
<keyword evidence="1" id="KW-1133">Transmembrane helix</keyword>
<feature type="transmembrane region" description="Helical" evidence="1">
    <location>
        <begin position="38"/>
        <end position="60"/>
    </location>
</feature>
<reference evidence="2 3" key="1">
    <citation type="submission" date="2018-09" db="EMBL/GenBank/DDBJ databases">
        <title>whole genome sequence of T. equiperdum IVM-t1 strain.</title>
        <authorList>
            <person name="Suganuma K."/>
        </authorList>
    </citation>
    <scope>NUCLEOTIDE SEQUENCE [LARGE SCALE GENOMIC DNA]</scope>
    <source>
        <strain evidence="2 3">IVM-t1</strain>
    </source>
</reference>
<gene>
    <name evidence="2" type="ORF">DPX39_020005500</name>
</gene>
<evidence type="ECO:0000313" key="3">
    <source>
        <dbReference type="Proteomes" id="UP000266743"/>
    </source>
</evidence>
<evidence type="ECO:0000256" key="1">
    <source>
        <dbReference type="SAM" id="Phobius"/>
    </source>
</evidence>
<accession>A0A3L6LDB3</accession>
<protein>
    <submittedName>
        <fullName evidence="2">Uncharacterized protein</fullName>
    </submittedName>
</protein>
<dbReference type="EMBL" id="QSBY01000002">
    <property type="protein sequence ID" value="RHW74116.1"/>
    <property type="molecule type" value="Genomic_DNA"/>
</dbReference>
<name>A0A3L6LDB3_9TRYP</name>
<dbReference type="AlphaFoldDB" id="A0A3L6LDB3"/>
<evidence type="ECO:0000313" key="2">
    <source>
        <dbReference type="EMBL" id="RHW74116.1"/>
    </source>
</evidence>
<dbReference type="Proteomes" id="UP000266743">
    <property type="component" value="Chromosome 2"/>
</dbReference>
<sequence length="108" mass="12704">MSYVENVMARATKRKGDPFLRDGTRSLRFIRYYRTLPYPIRMSGIFALGFALGSIVEIFACKTHLYESVMANKDARRHDFDEFVVEFRENVENWQQQDAMRRADAQGK</sequence>
<proteinExistence type="predicted"/>